<evidence type="ECO:0000256" key="3">
    <source>
        <dbReference type="ARBA" id="ARBA00022723"/>
    </source>
</evidence>
<feature type="binding site" evidence="8">
    <location>
        <position position="156"/>
    </location>
    <ligand>
        <name>Mn(2+)</name>
        <dbReference type="ChEBI" id="CHEBI:29035"/>
        <label>2</label>
    </ligand>
</feature>
<keyword evidence="8" id="KW-0464">Manganese</keyword>
<feature type="binding site" description="in other chain" evidence="7">
    <location>
        <position position="254"/>
    </location>
    <ligand>
        <name>substrate</name>
        <note>ligand shared between homodimeric partners</note>
    </ligand>
</feature>
<dbReference type="EMBL" id="GBHO01035949">
    <property type="protein sequence ID" value="JAG07655.1"/>
    <property type="molecule type" value="Transcribed_RNA"/>
</dbReference>
<keyword evidence="5" id="KW-0482">Metalloprotease</keyword>
<dbReference type="PIRSF" id="PIRSF037242">
    <property type="entry name" value="CNDP_dipeptidase"/>
    <property type="match status" value="1"/>
</dbReference>
<evidence type="ECO:0000256" key="2">
    <source>
        <dbReference type="ARBA" id="ARBA00022670"/>
    </source>
</evidence>
<feature type="active site" description="Proton acceptor" evidence="6">
    <location>
        <position position="225"/>
    </location>
</feature>
<feature type="binding site" evidence="8">
    <location>
        <position position="226"/>
    </location>
    <ligand>
        <name>Mn(2+)</name>
        <dbReference type="ChEBI" id="CHEBI:29035"/>
        <label>1</label>
    </ligand>
</feature>
<feature type="binding site" description="in other chain" evidence="7">
    <location>
        <position position="505"/>
    </location>
    <ligand>
        <name>substrate</name>
        <note>ligand shared between homodimeric partners</note>
    </ligand>
</feature>
<dbReference type="Pfam" id="PF07687">
    <property type="entry name" value="M20_dimer"/>
    <property type="match status" value="1"/>
</dbReference>
<dbReference type="GO" id="GO:0070573">
    <property type="term" value="F:metallodipeptidase activity"/>
    <property type="evidence" value="ECO:0007669"/>
    <property type="project" value="InterPro"/>
</dbReference>
<evidence type="ECO:0000256" key="4">
    <source>
        <dbReference type="ARBA" id="ARBA00022801"/>
    </source>
</evidence>
<accession>A0A0A9WS47</accession>
<reference evidence="11" key="2">
    <citation type="submission" date="2014-07" db="EMBL/GenBank/DDBJ databases">
        <authorList>
            <person name="Hull J."/>
        </authorList>
    </citation>
    <scope>NUCLEOTIDE SEQUENCE</scope>
</reference>
<feature type="binding site" evidence="7">
    <location>
        <position position="390"/>
    </location>
    <ligand>
        <name>substrate</name>
        <note>ligand shared between homodimeric partners</note>
    </ligand>
</feature>
<gene>
    <name evidence="11" type="primary">Cndp2_2</name>
    <name evidence="11" type="ORF">CM83_64390</name>
</gene>
<dbReference type="InterPro" id="IPR051458">
    <property type="entry name" value="Cyt/Met_Dipeptidase"/>
</dbReference>
<dbReference type="InterPro" id="IPR011650">
    <property type="entry name" value="Peptidase_M20_dimer"/>
</dbReference>
<evidence type="ECO:0000256" key="1">
    <source>
        <dbReference type="ARBA" id="ARBA00006247"/>
    </source>
</evidence>
<dbReference type="AlphaFoldDB" id="A0A0A9WS47"/>
<keyword evidence="2" id="KW-0645">Protease</keyword>
<feature type="binding site" evidence="8">
    <location>
        <position position="505"/>
    </location>
    <ligand>
        <name>Mn(2+)</name>
        <dbReference type="ChEBI" id="CHEBI:29035"/>
        <label>1</label>
    </ligand>
</feature>
<evidence type="ECO:0000313" key="12">
    <source>
        <dbReference type="EMBL" id="JAG49555.1"/>
    </source>
</evidence>
<dbReference type="Pfam" id="PF01546">
    <property type="entry name" value="Peptidase_M20"/>
    <property type="match status" value="1"/>
</dbReference>
<dbReference type="EMBL" id="GBRD01006447">
    <property type="protein sequence ID" value="JAG59374.1"/>
    <property type="molecule type" value="Transcribed_RNA"/>
</dbReference>
<keyword evidence="3 8" id="KW-0479">Metal-binding</keyword>
<feature type="binding site" evidence="8">
    <location>
        <position position="191"/>
    </location>
    <ligand>
        <name>Mn(2+)</name>
        <dbReference type="ChEBI" id="CHEBI:29035"/>
        <label>1</label>
    </ligand>
</feature>
<protein>
    <submittedName>
        <fullName evidence="11">Cytosolic non-specific dipeptidase</fullName>
    </submittedName>
</protein>
<feature type="binding site" evidence="8">
    <location>
        <position position="191"/>
    </location>
    <ligand>
        <name>Mn(2+)</name>
        <dbReference type="ChEBI" id="CHEBI:29035"/>
        <label>2</label>
    </ligand>
</feature>
<sequence length="537" mass="60329">MTCVILYPWIHIVRRSPCVTSTSSIRLRKLCSRSIRTLVDSIVPLKPSPEFFKMSAVPEDLGKIFQYVNKNKERFIERLRDVVRIPSVSSAPDKRDDVIAMVRVTEEKLKKLGAKTELCDVGTQKLSDGRTLRLPPVILAKLGDDPSKPTVLVYGHLDVQPASKDDGWNTEPFELTLSCDGKKLYGRGASDDKGPVMCWLNAIEAYQNCDIELPTNLKFVFEGMEESGSEGLEELLEAKRDSFFKGVDYVCISDNYWLGTRKPCLTYGLRGICYFFVEIECAVKDLHSGLYGGVLNEATSDLIHILDSLLDRQGKIRIPDLQNDVLPVTDEEKELYKNIDFNVSEFKTEIGTNQLLHNEDKAKILMSRWRFPSLSIHGIEGAFAEEGSKTVIPRKVVGKFSIRIVPNMNPQNVEECVVKYLTSVWNKRGSNNKFKVYMTHGAKSWVSDINHTNYTAARAAVKHVFNVEPDLTREGGSIPITINLEDVTGTNVILIPIGCCDDGAHSQNEKIDVLNYIEGSKLLAAYLYEIGNQHQKS</sequence>
<dbReference type="MEROPS" id="M20.005"/>
<feature type="binding site" description="in other chain" evidence="7">
    <location>
        <position position="403"/>
    </location>
    <ligand>
        <name>substrate</name>
        <note>ligand shared between homodimeric partners</note>
    </ligand>
</feature>
<evidence type="ECO:0000259" key="10">
    <source>
        <dbReference type="Pfam" id="PF07687"/>
    </source>
</evidence>
<dbReference type="PROSITE" id="PS00759">
    <property type="entry name" value="ARGE_DAPE_CPG2_2"/>
    <property type="match status" value="1"/>
</dbReference>
<reference evidence="12" key="3">
    <citation type="submission" date="2014-09" db="EMBL/GenBank/DDBJ databases">
        <authorList>
            <person name="Magalhaes I.L.F."/>
            <person name="Oliveira U."/>
            <person name="Santos F.R."/>
            <person name="Vidigal T.H.D.A."/>
            <person name="Brescovit A.D."/>
            <person name="Santos A.J."/>
        </authorList>
    </citation>
    <scope>NUCLEOTIDE SEQUENCE</scope>
</reference>
<feature type="binding site" evidence="7">
    <location>
        <position position="287"/>
    </location>
    <ligand>
        <name>substrate</name>
        <note>ligand shared between homodimeric partners</note>
    </ligand>
</feature>
<dbReference type="EMBL" id="GBRD01016271">
    <property type="protein sequence ID" value="JAG49555.1"/>
    <property type="molecule type" value="Transcribed_RNA"/>
</dbReference>
<evidence type="ECO:0000256" key="8">
    <source>
        <dbReference type="PIRSR" id="PIRSR037242-3"/>
    </source>
</evidence>
<feature type="active site" evidence="6">
    <location>
        <position position="158"/>
    </location>
</feature>
<dbReference type="InterPro" id="IPR001261">
    <property type="entry name" value="ArgE/DapE_CS"/>
</dbReference>
<evidence type="ECO:0000313" key="11">
    <source>
        <dbReference type="EMBL" id="JAG07655.1"/>
    </source>
</evidence>
<comment type="cofactor">
    <cofactor evidence="8">
        <name>Mn(2+)</name>
        <dbReference type="ChEBI" id="CHEBI:29035"/>
    </cofactor>
    <text evidence="8">Binds 2 manganese ions per subunit.</text>
</comment>
<evidence type="ECO:0000256" key="9">
    <source>
        <dbReference type="PIRSR" id="PIRSR037242-4"/>
    </source>
</evidence>
<evidence type="ECO:0000256" key="5">
    <source>
        <dbReference type="ARBA" id="ARBA00023049"/>
    </source>
</evidence>
<feature type="site" description="Important for catalytic activity" evidence="9">
    <location>
        <position position="287"/>
    </location>
</feature>
<dbReference type="GO" id="GO:0046872">
    <property type="term" value="F:metal ion binding"/>
    <property type="evidence" value="ECO:0007669"/>
    <property type="project" value="UniProtKB-KW"/>
</dbReference>
<evidence type="ECO:0000256" key="6">
    <source>
        <dbReference type="PIRSR" id="PIRSR037242-1"/>
    </source>
</evidence>
<dbReference type="InterPro" id="IPR017153">
    <property type="entry name" value="CNDP/DUG1"/>
</dbReference>
<feature type="binding site" description="in other chain" evidence="7">
    <location>
        <position position="477"/>
    </location>
    <ligand>
        <name>substrate</name>
        <note>ligand shared between homodimeric partners</note>
    </ligand>
</feature>
<comment type="similarity">
    <text evidence="1">Belongs to the peptidase M20A family.</text>
</comment>
<dbReference type="PANTHER" id="PTHR43270:SF4">
    <property type="entry name" value="CARNOSINE DIPEPTIDASE 2, ISOFORM A"/>
    <property type="match status" value="1"/>
</dbReference>
<evidence type="ECO:0000256" key="7">
    <source>
        <dbReference type="PIRSR" id="PIRSR037242-2"/>
    </source>
</evidence>
<keyword evidence="4" id="KW-0378">Hydrolase</keyword>
<feature type="domain" description="Peptidase M20 dimerisation" evidence="10">
    <location>
        <begin position="267"/>
        <end position="423"/>
    </location>
</feature>
<name>A0A0A9WS47_LYGHE</name>
<dbReference type="GO" id="GO:0006508">
    <property type="term" value="P:proteolysis"/>
    <property type="evidence" value="ECO:0007669"/>
    <property type="project" value="UniProtKB-KW"/>
</dbReference>
<dbReference type="CDD" id="cd05676">
    <property type="entry name" value="M20_dipept_like_CNDP"/>
    <property type="match status" value="1"/>
</dbReference>
<reference evidence="11" key="1">
    <citation type="journal article" date="2014" name="PLoS ONE">
        <title>Transcriptome-Based Identification of ABC Transporters in the Western Tarnished Plant Bug Lygus hesperus.</title>
        <authorList>
            <person name="Hull J.J."/>
            <person name="Chaney K."/>
            <person name="Geib S.M."/>
            <person name="Fabrick J.A."/>
            <person name="Brent C.S."/>
            <person name="Walsh D."/>
            <person name="Lavine L.C."/>
        </authorList>
    </citation>
    <scope>NUCLEOTIDE SEQUENCE</scope>
</reference>
<dbReference type="SUPFAM" id="SSF53187">
    <property type="entry name" value="Zn-dependent exopeptidases"/>
    <property type="match status" value="1"/>
</dbReference>
<dbReference type="Gene3D" id="3.30.70.360">
    <property type="match status" value="1"/>
</dbReference>
<dbReference type="PANTHER" id="PTHR43270">
    <property type="entry name" value="BETA-ALA-HIS DIPEPTIDASE"/>
    <property type="match status" value="1"/>
</dbReference>
<organism evidence="11">
    <name type="scientific">Lygus hesperus</name>
    <name type="common">Western plant bug</name>
    <dbReference type="NCBI Taxonomy" id="30085"/>
    <lineage>
        <taxon>Eukaryota</taxon>
        <taxon>Metazoa</taxon>
        <taxon>Ecdysozoa</taxon>
        <taxon>Arthropoda</taxon>
        <taxon>Hexapoda</taxon>
        <taxon>Insecta</taxon>
        <taxon>Pterygota</taxon>
        <taxon>Neoptera</taxon>
        <taxon>Paraneoptera</taxon>
        <taxon>Hemiptera</taxon>
        <taxon>Heteroptera</taxon>
        <taxon>Panheteroptera</taxon>
        <taxon>Cimicomorpha</taxon>
        <taxon>Miridae</taxon>
        <taxon>Mirini</taxon>
        <taxon>Lygus</taxon>
    </lineage>
</organism>
<dbReference type="Gene3D" id="3.40.630.10">
    <property type="entry name" value="Zn peptidases"/>
    <property type="match status" value="1"/>
</dbReference>
<proteinExistence type="inferred from homology"/>
<feature type="binding site" evidence="8">
    <location>
        <position position="254"/>
    </location>
    <ligand>
        <name>Mn(2+)</name>
        <dbReference type="ChEBI" id="CHEBI:29035"/>
        <label>2</label>
    </ligand>
</feature>
<dbReference type="InterPro" id="IPR002933">
    <property type="entry name" value="Peptidase_M20"/>
</dbReference>